<sequence length="256" mass="29493">KKGTLYLTSTCPVDTSLTLIQSVFTNQHIYNQANAFALADPNSCAHLLLQLTEIEQIDLFGGLSEQFFEYFFYYSLDRNLLVVKSTTTSVCNSDYCPKKVSHSTNYYDIILVKTQLPVSSRSNYFEACLKDWQEPYIVSCGTKFKIMNEKESINIPKNAFKIDKYTSIYTGKIKLVRQINQWLLLILVINVAGISMIDEETYLEINDLPKEINFSSEDIKIRQSITLQMSVLKISKMQDSISIMEWERPIMQGQYT</sequence>
<reference evidence="1 2" key="1">
    <citation type="submission" date="2021-06" db="EMBL/GenBank/DDBJ databases">
        <authorList>
            <person name="Kallberg Y."/>
            <person name="Tangrot J."/>
            <person name="Rosling A."/>
        </authorList>
    </citation>
    <scope>NUCLEOTIDE SEQUENCE [LARGE SCALE GENOMIC DNA]</scope>
    <source>
        <strain evidence="1 2">120-4 pot B 10/14</strain>
    </source>
</reference>
<protein>
    <submittedName>
        <fullName evidence="1">16818_t:CDS:1</fullName>
    </submittedName>
</protein>
<dbReference type="Proteomes" id="UP000789901">
    <property type="component" value="Unassembled WGS sequence"/>
</dbReference>
<comment type="caution">
    <text evidence="1">The sequence shown here is derived from an EMBL/GenBank/DDBJ whole genome shotgun (WGS) entry which is preliminary data.</text>
</comment>
<organism evidence="1 2">
    <name type="scientific">Gigaspora margarita</name>
    <dbReference type="NCBI Taxonomy" id="4874"/>
    <lineage>
        <taxon>Eukaryota</taxon>
        <taxon>Fungi</taxon>
        <taxon>Fungi incertae sedis</taxon>
        <taxon>Mucoromycota</taxon>
        <taxon>Glomeromycotina</taxon>
        <taxon>Glomeromycetes</taxon>
        <taxon>Diversisporales</taxon>
        <taxon>Gigasporaceae</taxon>
        <taxon>Gigaspora</taxon>
    </lineage>
</organism>
<proteinExistence type="predicted"/>
<evidence type="ECO:0000313" key="1">
    <source>
        <dbReference type="EMBL" id="CAG8794054.1"/>
    </source>
</evidence>
<evidence type="ECO:0000313" key="2">
    <source>
        <dbReference type="Proteomes" id="UP000789901"/>
    </source>
</evidence>
<feature type="non-terminal residue" evidence="1">
    <location>
        <position position="1"/>
    </location>
</feature>
<accession>A0ABN7VQU0</accession>
<gene>
    <name evidence="1" type="ORF">GMARGA_LOCUS21712</name>
</gene>
<dbReference type="EMBL" id="CAJVQB010020287">
    <property type="protein sequence ID" value="CAG8794054.1"/>
    <property type="molecule type" value="Genomic_DNA"/>
</dbReference>
<keyword evidence="2" id="KW-1185">Reference proteome</keyword>
<name>A0ABN7VQU0_GIGMA</name>